<dbReference type="GO" id="GO:0007059">
    <property type="term" value="P:chromosome segregation"/>
    <property type="evidence" value="ECO:0007669"/>
    <property type="project" value="TreeGrafter"/>
</dbReference>
<dbReference type="InterPro" id="IPR003115">
    <property type="entry name" value="ParB_N"/>
</dbReference>
<organism evidence="2 3">
    <name type="scientific">Hominilimicola fabiformis</name>
    <dbReference type="NCBI Taxonomy" id="2885356"/>
    <lineage>
        <taxon>Bacteria</taxon>
        <taxon>Bacillati</taxon>
        <taxon>Bacillota</taxon>
        <taxon>Clostridia</taxon>
        <taxon>Eubacteriales</taxon>
        <taxon>Oscillospiraceae</taxon>
        <taxon>Hominilimicola</taxon>
    </lineage>
</organism>
<evidence type="ECO:0000313" key="3">
    <source>
        <dbReference type="Proteomes" id="UP001198242"/>
    </source>
</evidence>
<dbReference type="Gene3D" id="3.90.1530.10">
    <property type="entry name" value="Conserved hypothetical protein from pyrococcus furiosus pfu- 392566-001, ParB domain"/>
    <property type="match status" value="1"/>
</dbReference>
<dbReference type="Pfam" id="PF02195">
    <property type="entry name" value="ParB_N"/>
    <property type="match status" value="1"/>
</dbReference>
<dbReference type="Proteomes" id="UP001198242">
    <property type="component" value="Unassembled WGS sequence"/>
</dbReference>
<reference evidence="2 3" key="1">
    <citation type="submission" date="2021-10" db="EMBL/GenBank/DDBJ databases">
        <title>Anaerobic single-cell dispensing facilitates the cultivation of human gut bacteria.</title>
        <authorList>
            <person name="Afrizal A."/>
        </authorList>
    </citation>
    <scope>NUCLEOTIDE SEQUENCE [LARGE SCALE GENOMIC DNA]</scope>
    <source>
        <strain evidence="2 3">CLA-AA-H232</strain>
    </source>
</reference>
<dbReference type="SMART" id="SM00470">
    <property type="entry name" value="ParB"/>
    <property type="match status" value="1"/>
</dbReference>
<dbReference type="CDD" id="cd16402">
    <property type="entry name" value="ParB_N_like_MT"/>
    <property type="match status" value="1"/>
</dbReference>
<sequence length="160" mass="18323">MESTIVMRSVSALKCYENNPRHNENAVEKVAESIKEFGFLVPIVIDTNDMIIAGETRLKASKLLQLDKVPCIIADKLTDEQIKAFRLIENKTSEFATWDFEKLQEELKAIDIDIGLYNFPELDDVELNVSDDDFLKDTEIVREHHNKTTTCPKCGEVFEI</sequence>
<dbReference type="RefSeq" id="WP_147514340.1">
    <property type="nucleotide sequence ID" value="NZ_JAJEQM010000010.1"/>
</dbReference>
<dbReference type="GO" id="GO:0045881">
    <property type="term" value="P:positive regulation of sporulation resulting in formation of a cellular spore"/>
    <property type="evidence" value="ECO:0007669"/>
    <property type="project" value="TreeGrafter"/>
</dbReference>
<comment type="caution">
    <text evidence="2">The sequence shown here is derived from an EMBL/GenBank/DDBJ whole genome shotgun (WGS) entry which is preliminary data.</text>
</comment>
<name>A0AAE3DZZ2_9FIRM</name>
<dbReference type="EMBL" id="JAJEQM010000010">
    <property type="protein sequence ID" value="MCC2210765.1"/>
    <property type="molecule type" value="Genomic_DNA"/>
</dbReference>
<dbReference type="PANTHER" id="PTHR33375:SF1">
    <property type="entry name" value="CHROMOSOME-PARTITIONING PROTEIN PARB-RELATED"/>
    <property type="match status" value="1"/>
</dbReference>
<dbReference type="AlphaFoldDB" id="A0AAE3DZZ2"/>
<evidence type="ECO:0000259" key="1">
    <source>
        <dbReference type="SMART" id="SM00470"/>
    </source>
</evidence>
<dbReference type="InterPro" id="IPR050336">
    <property type="entry name" value="Chromosome_partition/occlusion"/>
</dbReference>
<accession>A0AAE3DZZ2</accession>
<dbReference type="GO" id="GO:0005694">
    <property type="term" value="C:chromosome"/>
    <property type="evidence" value="ECO:0007669"/>
    <property type="project" value="TreeGrafter"/>
</dbReference>
<evidence type="ECO:0000313" key="2">
    <source>
        <dbReference type="EMBL" id="MCC2210765.1"/>
    </source>
</evidence>
<dbReference type="SUPFAM" id="SSF110849">
    <property type="entry name" value="ParB/Sulfiredoxin"/>
    <property type="match status" value="1"/>
</dbReference>
<protein>
    <submittedName>
        <fullName evidence="2">ParB N-terminal domain-containing protein</fullName>
    </submittedName>
</protein>
<feature type="domain" description="ParB-like N-terminal" evidence="1">
    <location>
        <begin position="6"/>
        <end position="91"/>
    </location>
</feature>
<keyword evidence="3" id="KW-1185">Reference proteome</keyword>
<proteinExistence type="predicted"/>
<dbReference type="PANTHER" id="PTHR33375">
    <property type="entry name" value="CHROMOSOME-PARTITIONING PROTEIN PARB-RELATED"/>
    <property type="match status" value="1"/>
</dbReference>
<gene>
    <name evidence="2" type="ORF">LKE05_08180</name>
</gene>
<dbReference type="InterPro" id="IPR036086">
    <property type="entry name" value="ParB/Sulfiredoxin_sf"/>
</dbReference>